<dbReference type="EMBL" id="BAABHF010000019">
    <property type="protein sequence ID" value="GAA4495743.1"/>
    <property type="molecule type" value="Genomic_DNA"/>
</dbReference>
<organism evidence="1 2">
    <name type="scientific">Actinoallomurus oryzae</name>
    <dbReference type="NCBI Taxonomy" id="502180"/>
    <lineage>
        <taxon>Bacteria</taxon>
        <taxon>Bacillati</taxon>
        <taxon>Actinomycetota</taxon>
        <taxon>Actinomycetes</taxon>
        <taxon>Streptosporangiales</taxon>
        <taxon>Thermomonosporaceae</taxon>
        <taxon>Actinoallomurus</taxon>
    </lineage>
</organism>
<dbReference type="InterPro" id="IPR036188">
    <property type="entry name" value="FAD/NAD-bd_sf"/>
</dbReference>
<accession>A0ABP8Q2W7</accession>
<dbReference type="Gene3D" id="3.50.50.60">
    <property type="entry name" value="FAD/NAD(P)-binding domain"/>
    <property type="match status" value="1"/>
</dbReference>
<comment type="caution">
    <text evidence="1">The sequence shown here is derived from an EMBL/GenBank/DDBJ whole genome shotgun (WGS) entry which is preliminary data.</text>
</comment>
<reference evidence="2" key="1">
    <citation type="journal article" date="2019" name="Int. J. Syst. Evol. Microbiol.">
        <title>The Global Catalogue of Microorganisms (GCM) 10K type strain sequencing project: providing services to taxonomists for standard genome sequencing and annotation.</title>
        <authorList>
            <consortium name="The Broad Institute Genomics Platform"/>
            <consortium name="The Broad Institute Genome Sequencing Center for Infectious Disease"/>
            <person name="Wu L."/>
            <person name="Ma J."/>
        </authorList>
    </citation>
    <scope>NUCLEOTIDE SEQUENCE [LARGE SCALE GENOMIC DNA]</scope>
    <source>
        <strain evidence="2">JCM 17933</strain>
    </source>
</reference>
<gene>
    <name evidence="1" type="ORF">GCM10023191_036870</name>
</gene>
<sequence>MTCRRRDTARWPGYGDDVQAGRALTVARDDDGFAIELETGRTAWARRLPAAAGVTDELPDVPGLAPW</sequence>
<evidence type="ECO:0000313" key="1">
    <source>
        <dbReference type="EMBL" id="GAA4495743.1"/>
    </source>
</evidence>
<dbReference type="Proteomes" id="UP001500503">
    <property type="component" value="Unassembled WGS sequence"/>
</dbReference>
<dbReference type="RefSeq" id="WP_345465098.1">
    <property type="nucleotide sequence ID" value="NZ_BAABHF010000019.1"/>
</dbReference>
<name>A0ABP8Q2W7_9ACTN</name>
<evidence type="ECO:0000313" key="2">
    <source>
        <dbReference type="Proteomes" id="UP001500503"/>
    </source>
</evidence>
<proteinExistence type="predicted"/>
<protein>
    <submittedName>
        <fullName evidence="1">Uncharacterized protein</fullName>
    </submittedName>
</protein>
<keyword evidence="2" id="KW-1185">Reference proteome</keyword>